<dbReference type="PRINTS" id="PR01035">
    <property type="entry name" value="TCRTETA"/>
</dbReference>
<reference evidence="9 10" key="1">
    <citation type="submission" date="2016-04" db="EMBL/GenBank/DDBJ databases">
        <title>A degradative enzymes factory behind the ericoid mycorrhizal symbiosis.</title>
        <authorList>
            <consortium name="DOE Joint Genome Institute"/>
            <person name="Martino E."/>
            <person name="Morin E."/>
            <person name="Grelet G."/>
            <person name="Kuo A."/>
            <person name="Kohler A."/>
            <person name="Daghino S."/>
            <person name="Barry K."/>
            <person name="Choi C."/>
            <person name="Cichocki N."/>
            <person name="Clum A."/>
            <person name="Copeland A."/>
            <person name="Hainaut M."/>
            <person name="Haridas S."/>
            <person name="Labutti K."/>
            <person name="Lindquist E."/>
            <person name="Lipzen A."/>
            <person name="Khouja H.-R."/>
            <person name="Murat C."/>
            <person name="Ohm R."/>
            <person name="Olson A."/>
            <person name="Spatafora J."/>
            <person name="Veneault-Fourrey C."/>
            <person name="Henrissat B."/>
            <person name="Grigoriev I."/>
            <person name="Martin F."/>
            <person name="Perotto S."/>
        </authorList>
    </citation>
    <scope>NUCLEOTIDE SEQUENCE [LARGE SCALE GENOMIC DNA]</scope>
    <source>
        <strain evidence="9 10">E</strain>
    </source>
</reference>
<keyword evidence="4 7" id="KW-1133">Transmembrane helix</keyword>
<evidence type="ECO:0000256" key="4">
    <source>
        <dbReference type="ARBA" id="ARBA00022989"/>
    </source>
</evidence>
<dbReference type="Pfam" id="PF07690">
    <property type="entry name" value="MFS_1"/>
    <property type="match status" value="1"/>
</dbReference>
<dbReference type="Gene3D" id="1.20.1250.20">
    <property type="entry name" value="MFS general substrate transporter like domains"/>
    <property type="match status" value="1"/>
</dbReference>
<dbReference type="InterPro" id="IPR036259">
    <property type="entry name" value="MFS_trans_sf"/>
</dbReference>
<evidence type="ECO:0000256" key="3">
    <source>
        <dbReference type="ARBA" id="ARBA00022692"/>
    </source>
</evidence>
<feature type="transmembrane region" description="Helical" evidence="7">
    <location>
        <begin position="152"/>
        <end position="173"/>
    </location>
</feature>
<proteinExistence type="predicted"/>
<keyword evidence="2" id="KW-0813">Transport</keyword>
<evidence type="ECO:0000256" key="6">
    <source>
        <dbReference type="SAM" id="MobiDB-lite"/>
    </source>
</evidence>
<comment type="subcellular location">
    <subcellularLocation>
        <location evidence="1">Membrane</location>
        <topology evidence="1">Multi-pass membrane protein</topology>
    </subcellularLocation>
</comment>
<evidence type="ECO:0000259" key="8">
    <source>
        <dbReference type="PROSITE" id="PS50850"/>
    </source>
</evidence>
<dbReference type="CDD" id="cd17330">
    <property type="entry name" value="MFS_SLC46_TetA_like"/>
    <property type="match status" value="1"/>
</dbReference>
<name>A0A2J6T3X6_9HELO</name>
<feature type="transmembrane region" description="Helical" evidence="7">
    <location>
        <begin position="285"/>
        <end position="307"/>
    </location>
</feature>
<dbReference type="SUPFAM" id="SSF103473">
    <property type="entry name" value="MFS general substrate transporter"/>
    <property type="match status" value="1"/>
</dbReference>
<dbReference type="Proteomes" id="UP000235371">
    <property type="component" value="Unassembled WGS sequence"/>
</dbReference>
<feature type="transmembrane region" description="Helical" evidence="7">
    <location>
        <begin position="227"/>
        <end position="251"/>
    </location>
</feature>
<dbReference type="InterPro" id="IPR020846">
    <property type="entry name" value="MFS_dom"/>
</dbReference>
<sequence length="497" mass="53575">MSHSTSENGTKPVISENTPLLGSSTNEPVSDAEILNHEAHENGGPKPHHEKPLPKLQIFLLCYARIVEPIAFFGIFPFISEMIYKTGNIEQTDVGFYTGLIEAMFSFTQMMLMIQWGRAADRIGRKPVLVFSLAGMAIATAIFGLSKSIWQMVLFRCCAGVFAGTIVTVRAMITENSTKETQARAFSLFAFSGNLGIFLGPMLGGALADPAMQIGGIFRRIDFFTKYPYALPTFISGIVGASAAILCALFVKETLKRKVKGDESSAEAPMSTMELIKSPGVPMVLFLYGHVMLLGLAYTAVAPVFWFTDIDLGGYGFSPRQISFFIGGGGLAQAIWLLFAFPMLQRRYGTGAVLRGCLSVWPIFFASAPLCNMFLRNGWTTGFWIIAPVLQIGGSGVAMAFTGVQLALNDISPSPSTLGTLNGVALTMTAGIRTVGPAIFTSLFATGARTQVLNGYLVWVVLISVAIAGSAAVRYLPEKAEGKLKDVNEGEDEDIIR</sequence>
<feature type="region of interest" description="Disordered" evidence="6">
    <location>
        <begin position="1"/>
        <end position="28"/>
    </location>
</feature>
<feature type="transmembrane region" description="Helical" evidence="7">
    <location>
        <begin position="94"/>
        <end position="116"/>
    </location>
</feature>
<feature type="transmembrane region" description="Helical" evidence="7">
    <location>
        <begin position="185"/>
        <end position="207"/>
    </location>
</feature>
<dbReference type="PROSITE" id="PS50850">
    <property type="entry name" value="MFS"/>
    <property type="match status" value="1"/>
</dbReference>
<feature type="domain" description="Major facilitator superfamily (MFS) profile" evidence="8">
    <location>
        <begin position="57"/>
        <end position="481"/>
    </location>
</feature>
<keyword evidence="5 7" id="KW-0472">Membrane</keyword>
<dbReference type="GO" id="GO:0022857">
    <property type="term" value="F:transmembrane transporter activity"/>
    <property type="evidence" value="ECO:0007669"/>
    <property type="project" value="InterPro"/>
</dbReference>
<evidence type="ECO:0000256" key="1">
    <source>
        <dbReference type="ARBA" id="ARBA00004141"/>
    </source>
</evidence>
<dbReference type="PANTHER" id="PTHR23504:SF3">
    <property type="entry name" value="MAJOR FACILITATOR SUPERFAMILY (MFS) PROFILE DOMAIN-CONTAINING PROTEIN"/>
    <property type="match status" value="1"/>
</dbReference>
<dbReference type="RefSeq" id="XP_024734610.1">
    <property type="nucleotide sequence ID" value="XM_024880658.1"/>
</dbReference>
<gene>
    <name evidence="9" type="ORF">K444DRAFT_615105</name>
</gene>
<accession>A0A2J6T3X6</accession>
<feature type="transmembrane region" description="Helical" evidence="7">
    <location>
        <begin position="128"/>
        <end position="146"/>
    </location>
</feature>
<dbReference type="PANTHER" id="PTHR23504">
    <property type="entry name" value="MAJOR FACILITATOR SUPERFAMILY DOMAIN-CONTAINING PROTEIN 10"/>
    <property type="match status" value="1"/>
</dbReference>
<dbReference type="GO" id="GO:0016020">
    <property type="term" value="C:membrane"/>
    <property type="evidence" value="ECO:0007669"/>
    <property type="project" value="UniProtKB-SubCell"/>
</dbReference>
<keyword evidence="10" id="KW-1185">Reference proteome</keyword>
<dbReference type="OrthoDB" id="419616at2759"/>
<dbReference type="GeneID" id="36588735"/>
<evidence type="ECO:0000256" key="7">
    <source>
        <dbReference type="SAM" id="Phobius"/>
    </source>
</evidence>
<protein>
    <submittedName>
        <fullName evidence="9">MFS general substrate transporter</fullName>
    </submittedName>
</protein>
<feature type="transmembrane region" description="Helical" evidence="7">
    <location>
        <begin position="58"/>
        <end position="79"/>
    </location>
</feature>
<dbReference type="InParanoid" id="A0A2J6T3X6"/>
<evidence type="ECO:0000256" key="5">
    <source>
        <dbReference type="ARBA" id="ARBA00023136"/>
    </source>
</evidence>
<evidence type="ECO:0000313" key="10">
    <source>
        <dbReference type="Proteomes" id="UP000235371"/>
    </source>
</evidence>
<evidence type="ECO:0000313" key="9">
    <source>
        <dbReference type="EMBL" id="PMD57706.1"/>
    </source>
</evidence>
<dbReference type="InterPro" id="IPR001958">
    <property type="entry name" value="Tet-R_TetA/multi-R_MdtG-like"/>
</dbReference>
<dbReference type="EMBL" id="KZ613846">
    <property type="protein sequence ID" value="PMD57706.1"/>
    <property type="molecule type" value="Genomic_DNA"/>
</dbReference>
<dbReference type="InterPro" id="IPR011701">
    <property type="entry name" value="MFS"/>
</dbReference>
<feature type="transmembrane region" description="Helical" evidence="7">
    <location>
        <begin position="456"/>
        <end position="476"/>
    </location>
</feature>
<feature type="transmembrane region" description="Helical" evidence="7">
    <location>
        <begin position="322"/>
        <end position="341"/>
    </location>
</feature>
<evidence type="ECO:0000256" key="2">
    <source>
        <dbReference type="ARBA" id="ARBA00022448"/>
    </source>
</evidence>
<dbReference type="AlphaFoldDB" id="A0A2J6T3X6"/>
<feature type="transmembrane region" description="Helical" evidence="7">
    <location>
        <begin position="420"/>
        <end position="444"/>
    </location>
</feature>
<organism evidence="9 10">
    <name type="scientific">Hyaloscypha bicolor E</name>
    <dbReference type="NCBI Taxonomy" id="1095630"/>
    <lineage>
        <taxon>Eukaryota</taxon>
        <taxon>Fungi</taxon>
        <taxon>Dikarya</taxon>
        <taxon>Ascomycota</taxon>
        <taxon>Pezizomycotina</taxon>
        <taxon>Leotiomycetes</taxon>
        <taxon>Helotiales</taxon>
        <taxon>Hyaloscyphaceae</taxon>
        <taxon>Hyaloscypha</taxon>
        <taxon>Hyaloscypha bicolor</taxon>
    </lineage>
</organism>
<feature type="transmembrane region" description="Helical" evidence="7">
    <location>
        <begin position="381"/>
        <end position="408"/>
    </location>
</feature>
<keyword evidence="3 7" id="KW-0812">Transmembrane</keyword>